<feature type="region of interest" description="Disordered" evidence="1">
    <location>
        <begin position="1"/>
        <end position="22"/>
    </location>
</feature>
<protein>
    <submittedName>
        <fullName evidence="2">Uncharacterized protein</fullName>
    </submittedName>
</protein>
<dbReference type="Proteomes" id="UP000476310">
    <property type="component" value="Unassembled WGS sequence"/>
</dbReference>
<sequence>MSDEQPETIRSTGLGRGPGGRHYLPADDVTALLRSYARAWADHAVQIEEGCAREDAELDPRTLRALASVLERQADDMEVQFIVQRSEDGPPSA</sequence>
<accession>A0A6G4AP06</accession>
<dbReference type="AlphaFoldDB" id="A0A6G4AP06"/>
<evidence type="ECO:0000256" key="1">
    <source>
        <dbReference type="SAM" id="MobiDB-lite"/>
    </source>
</evidence>
<reference evidence="2" key="1">
    <citation type="submission" date="2020-02" db="EMBL/GenBank/DDBJ databases">
        <title>A new Streptomyces sp. for controlling soil-borne diseases.</title>
        <authorList>
            <person name="Li X."/>
            <person name="Tian Y."/>
            <person name="Gao K."/>
        </authorList>
    </citation>
    <scope>NUCLEOTIDE SEQUENCE [LARGE SCALE GENOMIC DNA]</scope>
    <source>
        <strain evidence="2">0250</strain>
    </source>
</reference>
<evidence type="ECO:0000313" key="3">
    <source>
        <dbReference type="Proteomes" id="UP000476310"/>
    </source>
</evidence>
<comment type="caution">
    <text evidence="2">The sequence shown here is derived from an EMBL/GenBank/DDBJ whole genome shotgun (WGS) entry which is preliminary data.</text>
</comment>
<gene>
    <name evidence="2" type="ORF">G4H13_32620</name>
</gene>
<dbReference type="RefSeq" id="WP_164432990.1">
    <property type="nucleotide sequence ID" value="NZ_JAAIKT010000051.1"/>
</dbReference>
<proteinExistence type="predicted"/>
<dbReference type="EMBL" id="JAAIKT010000051">
    <property type="protein sequence ID" value="NEW74982.1"/>
    <property type="molecule type" value="Genomic_DNA"/>
</dbReference>
<name>A0A6G4AP06_9ACTN</name>
<keyword evidence="3" id="KW-1185">Reference proteome</keyword>
<organism evidence="2 3">
    <name type="scientific">Streptomyces rhizosphaericus</name>
    <dbReference type="NCBI Taxonomy" id="114699"/>
    <lineage>
        <taxon>Bacteria</taxon>
        <taxon>Bacillati</taxon>
        <taxon>Actinomycetota</taxon>
        <taxon>Actinomycetes</taxon>
        <taxon>Kitasatosporales</taxon>
        <taxon>Streptomycetaceae</taxon>
        <taxon>Streptomyces</taxon>
        <taxon>Streptomyces violaceusniger group</taxon>
    </lineage>
</organism>
<evidence type="ECO:0000313" key="2">
    <source>
        <dbReference type="EMBL" id="NEW74982.1"/>
    </source>
</evidence>